<evidence type="ECO:0000313" key="2">
    <source>
        <dbReference type="EMBL" id="KAK6139103.1"/>
    </source>
</evidence>
<evidence type="ECO:0000313" key="3">
    <source>
        <dbReference type="Proteomes" id="UP001318860"/>
    </source>
</evidence>
<reference evidence="2 3" key="1">
    <citation type="journal article" date="2021" name="Comput. Struct. Biotechnol. J.">
        <title>De novo genome assembly of the potent medicinal plant Rehmannia glutinosa using nanopore technology.</title>
        <authorList>
            <person name="Ma L."/>
            <person name="Dong C."/>
            <person name="Song C."/>
            <person name="Wang X."/>
            <person name="Zheng X."/>
            <person name="Niu Y."/>
            <person name="Chen S."/>
            <person name="Feng W."/>
        </authorList>
    </citation>
    <scope>NUCLEOTIDE SEQUENCE [LARGE SCALE GENOMIC DNA]</scope>
    <source>
        <strain evidence="2">DH-2019</strain>
    </source>
</reference>
<proteinExistence type="predicted"/>
<keyword evidence="3" id="KW-1185">Reference proteome</keyword>
<dbReference type="InterPro" id="IPR013103">
    <property type="entry name" value="RVT_2"/>
</dbReference>
<evidence type="ECO:0000259" key="1">
    <source>
        <dbReference type="Pfam" id="PF07727"/>
    </source>
</evidence>
<dbReference type="PANTHER" id="PTHR11439:SF517">
    <property type="entry name" value="CYSTEINE-RICH RLK (RECEPTOR-LIKE PROTEIN KINASE) 8"/>
    <property type="match status" value="1"/>
</dbReference>
<dbReference type="PANTHER" id="PTHR11439">
    <property type="entry name" value="GAG-POL-RELATED RETROTRANSPOSON"/>
    <property type="match status" value="1"/>
</dbReference>
<sequence>MSFEFEMTNLGLMSYYLGLEVKQIEEGIFLSQTGYAKEILKKFNMIDCNPVNTPMKTGLKLSKFGDEEKENPTLFKNLMGSLRNLTCTRPDILYAVVVVSHFMETPSSTHMKVAKRILCYLKGTLDFGLFYTSSDDFTLKGFYGSDFVGDIDDRKNTSSFVFFMGDCAIS</sequence>
<protein>
    <recommendedName>
        <fullName evidence="1">Reverse transcriptase Ty1/copia-type domain-containing protein</fullName>
    </recommendedName>
</protein>
<comment type="caution">
    <text evidence="2">The sequence shown here is derived from an EMBL/GenBank/DDBJ whole genome shotgun (WGS) entry which is preliminary data.</text>
</comment>
<organism evidence="2 3">
    <name type="scientific">Rehmannia glutinosa</name>
    <name type="common">Chinese foxglove</name>
    <dbReference type="NCBI Taxonomy" id="99300"/>
    <lineage>
        <taxon>Eukaryota</taxon>
        <taxon>Viridiplantae</taxon>
        <taxon>Streptophyta</taxon>
        <taxon>Embryophyta</taxon>
        <taxon>Tracheophyta</taxon>
        <taxon>Spermatophyta</taxon>
        <taxon>Magnoliopsida</taxon>
        <taxon>eudicotyledons</taxon>
        <taxon>Gunneridae</taxon>
        <taxon>Pentapetalae</taxon>
        <taxon>asterids</taxon>
        <taxon>lamiids</taxon>
        <taxon>Lamiales</taxon>
        <taxon>Orobanchaceae</taxon>
        <taxon>Rehmannieae</taxon>
        <taxon>Rehmannia</taxon>
    </lineage>
</organism>
<accession>A0ABR0VUW2</accession>
<gene>
    <name evidence="2" type="ORF">DH2020_027148</name>
</gene>
<name>A0ABR0VUW2_REHGL</name>
<dbReference type="Proteomes" id="UP001318860">
    <property type="component" value="Unassembled WGS sequence"/>
</dbReference>
<feature type="domain" description="Reverse transcriptase Ty1/copia-type" evidence="1">
    <location>
        <begin position="2"/>
        <end position="56"/>
    </location>
</feature>
<dbReference type="Pfam" id="PF07727">
    <property type="entry name" value="RVT_2"/>
    <property type="match status" value="1"/>
</dbReference>
<dbReference type="EMBL" id="JABTTQ020000531">
    <property type="protein sequence ID" value="KAK6139103.1"/>
    <property type="molecule type" value="Genomic_DNA"/>
</dbReference>